<comment type="caution">
    <text evidence="1">The sequence shown here is derived from an EMBL/GenBank/DDBJ whole genome shotgun (WGS) entry which is preliminary data.</text>
</comment>
<dbReference type="AlphaFoldDB" id="A0AAV8UQS8"/>
<sequence>MLSGFVSSIYGASGGVSSGRRGLCKYAIDPFVIGEISLDVLEAEAQGKNVAEVLKELGDEDLEGFCKVKGFVGEEFGRDDLLTFAEEYVHDERTSRRDDEEFRALDDKQKCKVLHKVCCGEGSATYIDPKTGYTVFSAFAHLARGDCCGVTEDLESEKGYARSHRCRHCPYAEDGTLRSKSMIQLSRYLSVVTSAREVVEEELARKREQLEGGDLTQKSTGSVTCARCNGFRYVFSPISQRCPKCDGKGTHPCVSCTGWRPKAKKGWLQS</sequence>
<dbReference type="InterPro" id="IPR036410">
    <property type="entry name" value="HSP_DnaJ_Cys-rich_dom_sf"/>
</dbReference>
<name>A0AAV8UQS8_9RHOD</name>
<keyword evidence="2" id="KW-1185">Reference proteome</keyword>
<accession>A0AAV8UQS8</accession>
<protein>
    <submittedName>
        <fullName evidence="1">Uncharacterized protein</fullName>
    </submittedName>
</protein>
<dbReference type="InterPro" id="IPR040807">
    <property type="entry name" value="DUF5522"/>
</dbReference>
<reference evidence="1 2" key="1">
    <citation type="journal article" date="2023" name="Nat. Commun.">
        <title>Origin of minicircular mitochondrial genomes in red algae.</title>
        <authorList>
            <person name="Lee Y."/>
            <person name="Cho C.H."/>
            <person name="Lee Y.M."/>
            <person name="Park S.I."/>
            <person name="Yang J.H."/>
            <person name="West J.A."/>
            <person name="Bhattacharya D."/>
            <person name="Yoon H.S."/>
        </authorList>
    </citation>
    <scope>NUCLEOTIDE SEQUENCE [LARGE SCALE GENOMIC DNA]</scope>
    <source>
        <strain evidence="1 2">CCMP1338</strain>
        <tissue evidence="1">Whole cell</tissue>
    </source>
</reference>
<organism evidence="1 2">
    <name type="scientific">Rhodosorus marinus</name>
    <dbReference type="NCBI Taxonomy" id="101924"/>
    <lineage>
        <taxon>Eukaryota</taxon>
        <taxon>Rhodophyta</taxon>
        <taxon>Stylonematophyceae</taxon>
        <taxon>Stylonematales</taxon>
        <taxon>Stylonemataceae</taxon>
        <taxon>Rhodosorus</taxon>
    </lineage>
</organism>
<evidence type="ECO:0000313" key="1">
    <source>
        <dbReference type="EMBL" id="KAJ8903507.1"/>
    </source>
</evidence>
<dbReference type="Proteomes" id="UP001157974">
    <property type="component" value="Unassembled WGS sequence"/>
</dbReference>
<dbReference type="Pfam" id="PF17653">
    <property type="entry name" value="DUF5522"/>
    <property type="match status" value="1"/>
</dbReference>
<gene>
    <name evidence="1" type="ORF">NDN08_004613</name>
</gene>
<proteinExistence type="predicted"/>
<dbReference type="EMBL" id="JAMWBK010000007">
    <property type="protein sequence ID" value="KAJ8903507.1"/>
    <property type="molecule type" value="Genomic_DNA"/>
</dbReference>
<dbReference type="SUPFAM" id="SSF57938">
    <property type="entry name" value="DnaJ/Hsp40 cysteine-rich domain"/>
    <property type="match status" value="1"/>
</dbReference>
<evidence type="ECO:0000313" key="2">
    <source>
        <dbReference type="Proteomes" id="UP001157974"/>
    </source>
</evidence>